<feature type="transmembrane region" description="Helical" evidence="1">
    <location>
        <begin position="55"/>
        <end position="75"/>
    </location>
</feature>
<evidence type="ECO:0000256" key="1">
    <source>
        <dbReference type="SAM" id="Phobius"/>
    </source>
</evidence>
<dbReference type="AlphaFoldDB" id="A0AB35N303"/>
<evidence type="ECO:0008006" key="4">
    <source>
        <dbReference type="Google" id="ProtNLM"/>
    </source>
</evidence>
<sequence>MFKLLRSLVSRFKNIPKFYQTLLVTFFACILAFGLIAILFHDSDSYFVGNLLPELIGFSLEGLFFVCLLSVYSFHAEKRKDQIKKEESKKLILGIVNDYTSHVGKVLQPSVTFNLSDYIMREAICSMIVAKHDQDESKKEEIYFLTKAFLPIFNQHVATAYQIDKEHAESWQHIVIYLNYLANNPESSEAWEAFVKAINELKEWDILQFGE</sequence>
<proteinExistence type="predicted"/>
<reference evidence="2" key="1">
    <citation type="submission" date="2023-07" db="EMBL/GenBank/DDBJ databases">
        <title>Genome content predicts the carbon catabolic preferences of heterotrophic bacteria.</title>
        <authorList>
            <person name="Gralka M."/>
        </authorList>
    </citation>
    <scope>NUCLEOTIDE SEQUENCE</scope>
    <source>
        <strain evidence="2">6E02</strain>
    </source>
</reference>
<accession>A0AB35N303</accession>
<organism evidence="2 3">
    <name type="scientific">Vibrio splendidus</name>
    <dbReference type="NCBI Taxonomy" id="29497"/>
    <lineage>
        <taxon>Bacteria</taxon>
        <taxon>Pseudomonadati</taxon>
        <taxon>Pseudomonadota</taxon>
        <taxon>Gammaproteobacteria</taxon>
        <taxon>Vibrionales</taxon>
        <taxon>Vibrionaceae</taxon>
        <taxon>Vibrio</taxon>
    </lineage>
</organism>
<dbReference type="Proteomes" id="UP001177935">
    <property type="component" value="Unassembled WGS sequence"/>
</dbReference>
<dbReference type="RefSeq" id="WP_102503084.1">
    <property type="nucleotide sequence ID" value="NZ_CAWNTE010000098.1"/>
</dbReference>
<keyword evidence="1" id="KW-0472">Membrane</keyword>
<evidence type="ECO:0000313" key="3">
    <source>
        <dbReference type="Proteomes" id="UP001177935"/>
    </source>
</evidence>
<evidence type="ECO:0000313" key="2">
    <source>
        <dbReference type="EMBL" id="MDP2502986.1"/>
    </source>
</evidence>
<keyword evidence="1" id="KW-0812">Transmembrane</keyword>
<name>A0AB35N303_VIBSP</name>
<protein>
    <recommendedName>
        <fullName evidence="4">DUF4760 domain-containing protein</fullName>
    </recommendedName>
</protein>
<comment type="caution">
    <text evidence="2">The sequence shown here is derived from an EMBL/GenBank/DDBJ whole genome shotgun (WGS) entry which is preliminary data.</text>
</comment>
<dbReference type="PROSITE" id="PS51257">
    <property type="entry name" value="PROKAR_LIPOPROTEIN"/>
    <property type="match status" value="1"/>
</dbReference>
<keyword evidence="1" id="KW-1133">Transmembrane helix</keyword>
<dbReference type="EMBL" id="JAUYVL010000016">
    <property type="protein sequence ID" value="MDP2502986.1"/>
    <property type="molecule type" value="Genomic_DNA"/>
</dbReference>
<gene>
    <name evidence="2" type="ORF">Q8W42_19925</name>
</gene>
<feature type="transmembrane region" description="Helical" evidence="1">
    <location>
        <begin position="21"/>
        <end position="40"/>
    </location>
</feature>